<dbReference type="InterPro" id="IPR036852">
    <property type="entry name" value="Peptidase_S8/S53_dom_sf"/>
</dbReference>
<dbReference type="PANTHER" id="PTHR42884">
    <property type="entry name" value="PROPROTEIN CONVERTASE SUBTILISIN/KEXIN-RELATED"/>
    <property type="match status" value="1"/>
</dbReference>
<keyword evidence="3" id="KW-1003">Cell membrane</keyword>
<evidence type="ECO:0000256" key="13">
    <source>
        <dbReference type="SAM" id="Phobius"/>
    </source>
</evidence>
<feature type="signal peptide" evidence="14">
    <location>
        <begin position="1"/>
        <end position="22"/>
    </location>
</feature>
<sequence>MTPVIRPAAALAVAAAVFTIGAAPAGAIPPPDVDPAATPPSGAAGPVAPMTQRNPCAVTGVVPGSDPAAPSPNQLSLNMSDAWRHSDGRDQLVAVIGTGVTPGPRLPNVDPGGDFVGSGDGLTDCDGSGTLVAGLIAGAPGPDGFSGVAPAARILAIRQTSPRYAPSSTGEDPALTRASIETRTLARAVVRAADSGARVIAISSVTCVPAGMSVDQSELGAALRYAAVEKDAVIVAAAGDTEGSTGCGENPLNDPARPADPRNWAGVSTLAIPAWWEQYVLSVGSVGPQGRPSAFTMAGPWVGIAAPGEDITSVSNDAAGGLANGTLNGEQQYDPLSGTGYATAYVAGVAALVRSRFPALTGPQVRERLTGTANQAARAPSNLVGAGRVDPVAALTWNVPAAGVDASVPKQVAAPPDTPPADPLPRLVAYAGVGVLAAVVIAAAVLRAKRKDPSA</sequence>
<evidence type="ECO:0000256" key="4">
    <source>
        <dbReference type="ARBA" id="ARBA00022670"/>
    </source>
</evidence>
<gene>
    <name evidence="16" type="ORF">NCTC10742_00407</name>
</gene>
<feature type="compositionally biased region" description="Low complexity" evidence="12">
    <location>
        <begin position="34"/>
        <end position="49"/>
    </location>
</feature>
<dbReference type="Gene3D" id="3.40.50.200">
    <property type="entry name" value="Peptidase S8/S53 domain"/>
    <property type="match status" value="1"/>
</dbReference>
<dbReference type="AlphaFoldDB" id="A0A378SFS6"/>
<keyword evidence="8" id="KW-0720">Serine protease</keyword>
<protein>
    <submittedName>
        <fullName evidence="16">Peptidase S8/S53 subtilisin kexin sedolisin</fullName>
        <ecNumber evidence="16">3.4.21.-</ecNumber>
    </submittedName>
</protein>
<proteinExistence type="inferred from homology"/>
<dbReference type="PANTHER" id="PTHR42884:SF14">
    <property type="entry name" value="NEUROENDOCRINE CONVERTASE 1"/>
    <property type="match status" value="1"/>
</dbReference>
<dbReference type="EC" id="3.4.21.-" evidence="16"/>
<dbReference type="SUPFAM" id="SSF52743">
    <property type="entry name" value="Subtilisin-like"/>
    <property type="match status" value="1"/>
</dbReference>
<accession>A0A378SFS6</accession>
<organism evidence="16 17">
    <name type="scientific">Mycolicibacterium gilvum</name>
    <dbReference type="NCBI Taxonomy" id="1804"/>
    <lineage>
        <taxon>Bacteria</taxon>
        <taxon>Bacillati</taxon>
        <taxon>Actinomycetota</taxon>
        <taxon>Actinomycetes</taxon>
        <taxon>Mycobacteriales</taxon>
        <taxon>Mycobacteriaceae</taxon>
        <taxon>Mycolicibacterium</taxon>
    </lineage>
</organism>
<keyword evidence="9 13" id="KW-1133">Transmembrane helix</keyword>
<feature type="domain" description="Peptidase S8/S53" evidence="15">
    <location>
        <begin position="110"/>
        <end position="387"/>
    </location>
</feature>
<keyword evidence="10 13" id="KW-0472">Membrane</keyword>
<evidence type="ECO:0000313" key="17">
    <source>
        <dbReference type="Proteomes" id="UP000254291"/>
    </source>
</evidence>
<evidence type="ECO:0000256" key="8">
    <source>
        <dbReference type="ARBA" id="ARBA00022825"/>
    </source>
</evidence>
<dbReference type="RefSeq" id="WP_099962354.1">
    <property type="nucleotide sequence ID" value="NZ_JACKST010000032.1"/>
</dbReference>
<evidence type="ECO:0000256" key="1">
    <source>
        <dbReference type="ARBA" id="ARBA00004162"/>
    </source>
</evidence>
<comment type="similarity">
    <text evidence="2 11">Belongs to the peptidase S8 family.</text>
</comment>
<evidence type="ECO:0000256" key="11">
    <source>
        <dbReference type="PROSITE-ProRule" id="PRU01240"/>
    </source>
</evidence>
<dbReference type="EMBL" id="UGQM01000001">
    <property type="protein sequence ID" value="STZ41205.1"/>
    <property type="molecule type" value="Genomic_DNA"/>
</dbReference>
<comment type="caution">
    <text evidence="11">Lacks conserved residue(s) required for the propagation of feature annotation.</text>
</comment>
<evidence type="ECO:0000256" key="3">
    <source>
        <dbReference type="ARBA" id="ARBA00022475"/>
    </source>
</evidence>
<name>A0A378SFS6_9MYCO</name>
<evidence type="ECO:0000256" key="7">
    <source>
        <dbReference type="ARBA" id="ARBA00022801"/>
    </source>
</evidence>
<dbReference type="Proteomes" id="UP000254291">
    <property type="component" value="Unassembled WGS sequence"/>
</dbReference>
<dbReference type="InterPro" id="IPR015500">
    <property type="entry name" value="Peptidase_S8_subtilisin-rel"/>
</dbReference>
<dbReference type="InterPro" id="IPR023834">
    <property type="entry name" value="T7SS_pept_S8A_mycosin"/>
</dbReference>
<dbReference type="NCBIfam" id="TIGR03921">
    <property type="entry name" value="T7SS_mycosin"/>
    <property type="match status" value="1"/>
</dbReference>
<dbReference type="Pfam" id="PF00082">
    <property type="entry name" value="Peptidase_S8"/>
    <property type="match status" value="1"/>
</dbReference>
<evidence type="ECO:0000256" key="5">
    <source>
        <dbReference type="ARBA" id="ARBA00022692"/>
    </source>
</evidence>
<comment type="subcellular location">
    <subcellularLocation>
        <location evidence="1">Cell membrane</location>
        <topology evidence="1">Single-pass membrane protein</topology>
    </subcellularLocation>
</comment>
<feature type="chain" id="PRO_5039361850" evidence="14">
    <location>
        <begin position="23"/>
        <end position="455"/>
    </location>
</feature>
<dbReference type="InterPro" id="IPR000209">
    <property type="entry name" value="Peptidase_S8/S53_dom"/>
</dbReference>
<evidence type="ECO:0000256" key="6">
    <source>
        <dbReference type="ARBA" id="ARBA00022729"/>
    </source>
</evidence>
<keyword evidence="5 13" id="KW-0812">Transmembrane</keyword>
<dbReference type="GO" id="GO:0005886">
    <property type="term" value="C:plasma membrane"/>
    <property type="evidence" value="ECO:0007669"/>
    <property type="project" value="UniProtKB-SubCell"/>
</dbReference>
<dbReference type="GO" id="GO:0004252">
    <property type="term" value="F:serine-type endopeptidase activity"/>
    <property type="evidence" value="ECO:0007669"/>
    <property type="project" value="InterPro"/>
</dbReference>
<evidence type="ECO:0000313" key="16">
    <source>
        <dbReference type="EMBL" id="STZ41205.1"/>
    </source>
</evidence>
<keyword evidence="4" id="KW-0645">Protease</keyword>
<evidence type="ECO:0000256" key="9">
    <source>
        <dbReference type="ARBA" id="ARBA00022989"/>
    </source>
</evidence>
<dbReference type="GO" id="GO:0016485">
    <property type="term" value="P:protein processing"/>
    <property type="evidence" value="ECO:0007669"/>
    <property type="project" value="TreeGrafter"/>
</dbReference>
<feature type="region of interest" description="Disordered" evidence="12">
    <location>
        <begin position="31"/>
        <end position="52"/>
    </location>
</feature>
<dbReference type="PROSITE" id="PS51892">
    <property type="entry name" value="SUBTILASE"/>
    <property type="match status" value="1"/>
</dbReference>
<reference evidence="16 17" key="1">
    <citation type="submission" date="2018-06" db="EMBL/GenBank/DDBJ databases">
        <authorList>
            <consortium name="Pathogen Informatics"/>
            <person name="Doyle S."/>
        </authorList>
    </citation>
    <scope>NUCLEOTIDE SEQUENCE [LARGE SCALE GENOMIC DNA]</scope>
    <source>
        <strain evidence="16 17">NCTC10742</strain>
    </source>
</reference>
<feature type="transmembrane region" description="Helical" evidence="13">
    <location>
        <begin position="427"/>
        <end position="446"/>
    </location>
</feature>
<evidence type="ECO:0000256" key="10">
    <source>
        <dbReference type="ARBA" id="ARBA00023136"/>
    </source>
</evidence>
<keyword evidence="6 14" id="KW-0732">Signal</keyword>
<evidence type="ECO:0000256" key="2">
    <source>
        <dbReference type="ARBA" id="ARBA00011073"/>
    </source>
</evidence>
<evidence type="ECO:0000259" key="15">
    <source>
        <dbReference type="Pfam" id="PF00082"/>
    </source>
</evidence>
<dbReference type="PRINTS" id="PR00723">
    <property type="entry name" value="SUBTILISIN"/>
</dbReference>
<evidence type="ECO:0000256" key="12">
    <source>
        <dbReference type="SAM" id="MobiDB-lite"/>
    </source>
</evidence>
<keyword evidence="7 16" id="KW-0378">Hydrolase</keyword>
<evidence type="ECO:0000256" key="14">
    <source>
        <dbReference type="SAM" id="SignalP"/>
    </source>
</evidence>